<feature type="compositionally biased region" description="Low complexity" evidence="3">
    <location>
        <begin position="73"/>
        <end position="97"/>
    </location>
</feature>
<evidence type="ECO:0000313" key="4">
    <source>
        <dbReference type="EMBL" id="ODQ61923.1"/>
    </source>
</evidence>
<evidence type="ECO:0000256" key="1">
    <source>
        <dbReference type="ARBA" id="ARBA00004173"/>
    </source>
</evidence>
<comment type="subcellular location">
    <subcellularLocation>
        <location evidence="1">Mitochondrion</location>
    </subcellularLocation>
</comment>
<dbReference type="AlphaFoldDB" id="A0A1E3P933"/>
<dbReference type="InterPro" id="IPR014804">
    <property type="entry name" value="Pet20-like"/>
</dbReference>
<dbReference type="EMBL" id="KV454208">
    <property type="protein sequence ID" value="ODQ61923.1"/>
    <property type="molecule type" value="Genomic_DNA"/>
</dbReference>
<proteinExistence type="predicted"/>
<feature type="region of interest" description="Disordered" evidence="3">
    <location>
        <begin position="29"/>
        <end position="125"/>
    </location>
</feature>
<keyword evidence="5" id="KW-1185">Reference proteome</keyword>
<dbReference type="Pfam" id="PF08692">
    <property type="entry name" value="Pet20"/>
    <property type="match status" value="1"/>
</dbReference>
<accession>A0A1E3P933</accession>
<dbReference type="GeneID" id="30200163"/>
<name>A0A1E3P933_WICAA</name>
<organism evidence="4 5">
    <name type="scientific">Wickerhamomyces anomalus (strain ATCC 58044 / CBS 1984 / NCYC 433 / NRRL Y-366-8)</name>
    <name type="common">Yeast</name>
    <name type="synonym">Hansenula anomala</name>
    <dbReference type="NCBI Taxonomy" id="683960"/>
    <lineage>
        <taxon>Eukaryota</taxon>
        <taxon>Fungi</taxon>
        <taxon>Dikarya</taxon>
        <taxon>Ascomycota</taxon>
        <taxon>Saccharomycotina</taxon>
        <taxon>Saccharomycetes</taxon>
        <taxon>Phaffomycetales</taxon>
        <taxon>Wickerhamomycetaceae</taxon>
        <taxon>Wickerhamomyces</taxon>
    </lineage>
</organism>
<dbReference type="OrthoDB" id="10531532at2759"/>
<evidence type="ECO:0000256" key="3">
    <source>
        <dbReference type="SAM" id="MobiDB-lite"/>
    </source>
</evidence>
<feature type="compositionally biased region" description="Basic residues" evidence="3">
    <location>
        <begin position="107"/>
        <end position="118"/>
    </location>
</feature>
<dbReference type="RefSeq" id="XP_019041130.1">
    <property type="nucleotide sequence ID" value="XM_019182917.1"/>
</dbReference>
<feature type="compositionally biased region" description="Basic and acidic residues" evidence="3">
    <location>
        <begin position="49"/>
        <end position="59"/>
    </location>
</feature>
<evidence type="ECO:0000313" key="5">
    <source>
        <dbReference type="Proteomes" id="UP000094112"/>
    </source>
</evidence>
<protein>
    <submittedName>
        <fullName evidence="4">Uncharacterized protein</fullName>
    </submittedName>
</protein>
<keyword evidence="2" id="KW-0496">Mitochondrion</keyword>
<gene>
    <name evidence="4" type="ORF">WICANDRAFT_59997</name>
</gene>
<feature type="compositionally biased region" description="Low complexity" evidence="3">
    <location>
        <begin position="29"/>
        <end position="38"/>
    </location>
</feature>
<sequence>MLPTQRFIAGATKSSSRSLIQSCVFKRYSSSSSSSSSSPDEANSSQAQEAKDLENETEIKASSVGGSLKSPISTQAHTSSIESSSTPTPQQDSTPSSFVASSPKHTSQSKRKSSKSTRSKPLTYNLPYVPSTQHLNVDRIFEDSLYQGFRPLTTPIKDMKKYISLTIPAPPAKNNKAYWNTSACQVEEFSPLDSVPKFIGDGMKAFKAPQQPGNEIRIYPRDDRHVSSDPLSKRFRKYVQKELEKERRALDKKKITAFRYYDDIIH</sequence>
<dbReference type="GO" id="GO:0005739">
    <property type="term" value="C:mitochondrion"/>
    <property type="evidence" value="ECO:0007669"/>
    <property type="project" value="UniProtKB-SubCell"/>
</dbReference>
<reference evidence="4 5" key="1">
    <citation type="journal article" date="2016" name="Proc. Natl. Acad. Sci. U.S.A.">
        <title>Comparative genomics of biotechnologically important yeasts.</title>
        <authorList>
            <person name="Riley R."/>
            <person name="Haridas S."/>
            <person name="Wolfe K.H."/>
            <person name="Lopes M.R."/>
            <person name="Hittinger C.T."/>
            <person name="Goeker M."/>
            <person name="Salamov A.A."/>
            <person name="Wisecaver J.H."/>
            <person name="Long T.M."/>
            <person name="Calvey C.H."/>
            <person name="Aerts A.L."/>
            <person name="Barry K.W."/>
            <person name="Choi C."/>
            <person name="Clum A."/>
            <person name="Coughlan A.Y."/>
            <person name="Deshpande S."/>
            <person name="Douglass A.P."/>
            <person name="Hanson S.J."/>
            <person name="Klenk H.-P."/>
            <person name="LaButti K.M."/>
            <person name="Lapidus A."/>
            <person name="Lindquist E.A."/>
            <person name="Lipzen A.M."/>
            <person name="Meier-Kolthoff J.P."/>
            <person name="Ohm R.A."/>
            <person name="Otillar R.P."/>
            <person name="Pangilinan J.L."/>
            <person name="Peng Y."/>
            <person name="Rokas A."/>
            <person name="Rosa C.A."/>
            <person name="Scheuner C."/>
            <person name="Sibirny A.A."/>
            <person name="Slot J.C."/>
            <person name="Stielow J.B."/>
            <person name="Sun H."/>
            <person name="Kurtzman C.P."/>
            <person name="Blackwell M."/>
            <person name="Grigoriev I.V."/>
            <person name="Jeffries T.W."/>
        </authorList>
    </citation>
    <scope>NUCLEOTIDE SEQUENCE [LARGE SCALE GENOMIC DNA]</scope>
    <source>
        <strain evidence="5">ATCC 58044 / CBS 1984 / NCYC 433 / NRRL Y-366-8</strain>
    </source>
</reference>
<evidence type="ECO:0000256" key="2">
    <source>
        <dbReference type="ARBA" id="ARBA00023128"/>
    </source>
</evidence>
<dbReference type="Proteomes" id="UP000094112">
    <property type="component" value="Unassembled WGS sequence"/>
</dbReference>
<feature type="compositionally biased region" description="Polar residues" evidence="3">
    <location>
        <begin position="39"/>
        <end position="48"/>
    </location>
</feature>